<evidence type="ECO:0000256" key="3">
    <source>
        <dbReference type="ARBA" id="ARBA00022676"/>
    </source>
</evidence>
<feature type="transmembrane region" description="Helical" evidence="9">
    <location>
        <begin position="436"/>
        <end position="454"/>
    </location>
</feature>
<accession>A0A553PPX7</accession>
<sequence length="714" mass="80059">MGKKSGKPSSTTAMTKKQADRPKQSAAGCGGGGGGGSHWSTRSGPHKIGILALVILIGCAHRSHVSTLYENDRHFSHLSTLEREMCFRTEMGLYYSYFKAMIEAPTFLLGLQNLYANNITEFPDTINTLKRFNLYPEVFLGGIFRVFSQYADATQWNVKQCYKINRGEGLSPVESCDGIGDPMIFYTNAVWMFAAFNTIFLFLVTTEISNTIVGGLITVVCYFYNHSEATRVMWTPPLRESFAFPVCVAQLLMVTMTLRDRHFNAFQMGWIAMCSCAFTVIWQFAQFSLLTQLCCVYAIYVLGIIGKPTFQTILCGQSVGLLMASSLMFGNEMLLTSWLSSALISALALVAIPESNWDKLPTLVRIPVHGLLLPVATFLVKTSLTKLFQIQDDAHIFDILRSKFTDYQDFHTLLYTCAREFDFLGWEMPWKTTQTLLLPTVGLVLVLVGLRTVLDTFLSQDKTITACKHPATGVKSPTKPAALIVMDPSVAYNLLQLICYAGMAIIIMRLKLFFTPQLCIVAGIIASPQILSVLSKRRDVQVAFLVALIAAMSYKGLSNLQDQRKIMGEYSNLPLEELIDWINGNIPPTKSLAGAMPLMANLLLSTRRPIINHPHYEDVGLRERTKRVYEMYSRKSLDQVHQTMVEMKANYLVLSKPYCLNGNMGGCGMTDLWDVEEPELKHLEQVCPKLYNQPNPRPFTRVFANNDYVVLKVL</sequence>
<feature type="transmembrane region" description="Helical" evidence="9">
    <location>
        <begin position="211"/>
        <end position="227"/>
    </location>
</feature>
<feature type="transmembrane region" description="Helical" evidence="9">
    <location>
        <begin position="334"/>
        <end position="352"/>
    </location>
</feature>
<dbReference type="GO" id="GO:0000030">
    <property type="term" value="F:mannosyltransferase activity"/>
    <property type="evidence" value="ECO:0007669"/>
    <property type="project" value="InterPro"/>
</dbReference>
<dbReference type="STRING" id="6832.A0A553PPX7"/>
<feature type="compositionally biased region" description="Gly residues" evidence="8">
    <location>
        <begin position="28"/>
        <end position="37"/>
    </location>
</feature>
<proteinExistence type="inferred from homology"/>
<evidence type="ECO:0000313" key="10">
    <source>
        <dbReference type="EMBL" id="TRY79739.1"/>
    </source>
</evidence>
<dbReference type="Pfam" id="PF10034">
    <property type="entry name" value="Dpy19"/>
    <property type="match status" value="1"/>
</dbReference>
<keyword evidence="4" id="KW-0808">Transferase</keyword>
<evidence type="ECO:0008006" key="12">
    <source>
        <dbReference type="Google" id="ProtNLM"/>
    </source>
</evidence>
<dbReference type="InterPro" id="IPR018732">
    <property type="entry name" value="Dpy-19/Dpy-19-like"/>
</dbReference>
<reference evidence="10 11" key="1">
    <citation type="journal article" date="2018" name="Nat. Ecol. Evol.">
        <title>Genomic signatures of mitonuclear coevolution across populations of Tigriopus californicus.</title>
        <authorList>
            <person name="Barreto F.S."/>
            <person name="Watson E.T."/>
            <person name="Lima T.G."/>
            <person name="Willett C.S."/>
            <person name="Edmands S."/>
            <person name="Li W."/>
            <person name="Burton R.S."/>
        </authorList>
    </citation>
    <scope>NUCLEOTIDE SEQUENCE [LARGE SCALE GENOMIC DNA]</scope>
    <source>
        <strain evidence="10 11">San Diego</strain>
    </source>
</reference>
<dbReference type="PANTHER" id="PTHR31488">
    <property type="entry name" value="DPY-19-LIKE 1, LIKE (H. SAPIENS)"/>
    <property type="match status" value="1"/>
</dbReference>
<dbReference type="OMA" id="YDNITEY"/>
<evidence type="ECO:0000256" key="9">
    <source>
        <dbReference type="SAM" id="Phobius"/>
    </source>
</evidence>
<organism evidence="10 11">
    <name type="scientific">Tigriopus californicus</name>
    <name type="common">Marine copepod</name>
    <dbReference type="NCBI Taxonomy" id="6832"/>
    <lineage>
        <taxon>Eukaryota</taxon>
        <taxon>Metazoa</taxon>
        <taxon>Ecdysozoa</taxon>
        <taxon>Arthropoda</taxon>
        <taxon>Crustacea</taxon>
        <taxon>Multicrustacea</taxon>
        <taxon>Hexanauplia</taxon>
        <taxon>Copepoda</taxon>
        <taxon>Harpacticoida</taxon>
        <taxon>Harpacticidae</taxon>
        <taxon>Tigriopus</taxon>
    </lineage>
</organism>
<comment type="caution">
    <text evidence="10">The sequence shown here is derived from an EMBL/GenBank/DDBJ whole genome shotgun (WGS) entry which is preliminary data.</text>
</comment>
<dbReference type="EMBL" id="VCGU01000002">
    <property type="protein sequence ID" value="TRY79739.1"/>
    <property type="molecule type" value="Genomic_DNA"/>
</dbReference>
<evidence type="ECO:0000256" key="7">
    <source>
        <dbReference type="ARBA" id="ARBA00023136"/>
    </source>
</evidence>
<evidence type="ECO:0000256" key="2">
    <source>
        <dbReference type="ARBA" id="ARBA00008744"/>
    </source>
</evidence>
<keyword evidence="11" id="KW-1185">Reference proteome</keyword>
<comment type="subcellular location">
    <subcellularLocation>
        <location evidence="1">Membrane</location>
        <topology evidence="1">Multi-pass membrane protein</topology>
    </subcellularLocation>
</comment>
<feature type="region of interest" description="Disordered" evidence="8">
    <location>
        <begin position="1"/>
        <end position="39"/>
    </location>
</feature>
<evidence type="ECO:0000256" key="4">
    <source>
        <dbReference type="ARBA" id="ARBA00022679"/>
    </source>
</evidence>
<keyword evidence="6 9" id="KW-1133">Transmembrane helix</keyword>
<feature type="transmembrane region" description="Helical" evidence="9">
    <location>
        <begin position="297"/>
        <end position="322"/>
    </location>
</feature>
<protein>
    <recommendedName>
        <fullName evidence="12">C-mannosyltransferase DPY19L1</fullName>
    </recommendedName>
</protein>
<dbReference type="CDD" id="cd20177">
    <property type="entry name" value="Dpy19"/>
    <property type="match status" value="1"/>
</dbReference>
<keyword evidence="5 9" id="KW-0812">Transmembrane</keyword>
<feature type="transmembrane region" description="Helical" evidence="9">
    <location>
        <begin position="514"/>
        <end position="534"/>
    </location>
</feature>
<evidence type="ECO:0000313" key="11">
    <source>
        <dbReference type="Proteomes" id="UP000318571"/>
    </source>
</evidence>
<dbReference type="InterPro" id="IPR047462">
    <property type="entry name" value="Dpy19"/>
</dbReference>
<keyword evidence="7 9" id="KW-0472">Membrane</keyword>
<dbReference type="Proteomes" id="UP000318571">
    <property type="component" value="Chromosome 6"/>
</dbReference>
<keyword evidence="3" id="KW-0328">Glycosyltransferase</keyword>
<evidence type="ECO:0000256" key="8">
    <source>
        <dbReference type="SAM" id="MobiDB-lite"/>
    </source>
</evidence>
<feature type="transmembrane region" description="Helical" evidence="9">
    <location>
        <begin position="265"/>
        <end position="285"/>
    </location>
</feature>
<evidence type="ECO:0000256" key="1">
    <source>
        <dbReference type="ARBA" id="ARBA00004141"/>
    </source>
</evidence>
<evidence type="ECO:0000256" key="5">
    <source>
        <dbReference type="ARBA" id="ARBA00022692"/>
    </source>
</evidence>
<gene>
    <name evidence="10" type="ORF">TCAL_08341</name>
</gene>
<dbReference type="PANTHER" id="PTHR31488:SF1">
    <property type="entry name" value="C-MANNOSYLTRANSFERASE DPY19L1"/>
    <property type="match status" value="1"/>
</dbReference>
<dbReference type="GO" id="GO:0005637">
    <property type="term" value="C:nuclear inner membrane"/>
    <property type="evidence" value="ECO:0007669"/>
    <property type="project" value="TreeGrafter"/>
</dbReference>
<evidence type="ECO:0000256" key="6">
    <source>
        <dbReference type="ARBA" id="ARBA00022989"/>
    </source>
</evidence>
<feature type="transmembrane region" description="Helical" evidence="9">
    <location>
        <begin position="490"/>
        <end position="507"/>
    </location>
</feature>
<dbReference type="OrthoDB" id="6019623at2759"/>
<name>A0A553PPX7_TIGCA</name>
<dbReference type="AlphaFoldDB" id="A0A553PPX7"/>
<comment type="similarity">
    <text evidence="2">Belongs to the dpy-19 family.</text>
</comment>